<name>A0A239JLU5_9ACTN</name>
<keyword evidence="2" id="KW-0808">Transferase</keyword>
<accession>A0A239JLU5</accession>
<dbReference type="Gene3D" id="3.40.50.300">
    <property type="entry name" value="P-loop containing nucleotide triphosphate hydrolases"/>
    <property type="match status" value="1"/>
</dbReference>
<dbReference type="InterPro" id="IPR027417">
    <property type="entry name" value="P-loop_NTPase"/>
</dbReference>
<evidence type="ECO:0000313" key="3">
    <source>
        <dbReference type="Proteomes" id="UP000198415"/>
    </source>
</evidence>
<organism evidence="2 3">
    <name type="scientific">Actinoplanes regularis</name>
    <dbReference type="NCBI Taxonomy" id="52697"/>
    <lineage>
        <taxon>Bacteria</taxon>
        <taxon>Bacillati</taxon>
        <taxon>Actinomycetota</taxon>
        <taxon>Actinomycetes</taxon>
        <taxon>Micromonosporales</taxon>
        <taxon>Micromonosporaceae</taxon>
        <taxon>Actinoplanes</taxon>
    </lineage>
</organism>
<dbReference type="InterPro" id="IPR052735">
    <property type="entry name" value="NAD_biosynth-regulator"/>
</dbReference>
<dbReference type="RefSeq" id="WP_089299036.1">
    <property type="nucleotide sequence ID" value="NZ_BOMU01000126.1"/>
</dbReference>
<evidence type="ECO:0000313" key="2">
    <source>
        <dbReference type="EMBL" id="SNT06293.1"/>
    </source>
</evidence>
<dbReference type="PANTHER" id="PTHR37512:SF1">
    <property type="entry name" value="NADR_TTD14 AAA DOMAIN-CONTAINING PROTEIN"/>
    <property type="match status" value="1"/>
</dbReference>
<keyword evidence="3" id="KW-1185">Reference proteome</keyword>
<dbReference type="Proteomes" id="UP000198415">
    <property type="component" value="Unassembled WGS sequence"/>
</dbReference>
<dbReference type="SUPFAM" id="SSF52374">
    <property type="entry name" value="Nucleotidylyl transferase"/>
    <property type="match status" value="1"/>
</dbReference>
<proteinExistence type="predicted"/>
<reference evidence="2 3" key="1">
    <citation type="submission" date="2017-06" db="EMBL/GenBank/DDBJ databases">
        <authorList>
            <person name="Kim H.J."/>
            <person name="Triplett B.A."/>
        </authorList>
    </citation>
    <scope>NUCLEOTIDE SEQUENCE [LARGE SCALE GENOMIC DNA]</scope>
    <source>
        <strain evidence="2 3">DSM 43151</strain>
    </source>
</reference>
<sequence length="364" mass="39598">MRYGHGLVVGKFYPPHAGHHALIAAAARDCDRVTVVVAPSSRESVPLALRLSWLREAHATTPHVRFAGTHDDHPVDYADPAAWDLHCAVFAAAAGTDRVDAVFSSEAYGDELARRFGATHVCVDLDRAALPVSGTAVRADPVAHWDHLAPGVRAWLTRRVIVVGAESTGTTTTARALARHYRLRGGVWSRTRWVPEFGRELTERKLAGLRRARPGATVDEVVWNRADFVTVAAEQNATEDAAARGGSPVLFGDTDALATTVWEERYLGSTSPAVRAAVRRPDLYLLTDDERVPFVDDGLRDGEAIRSWMTGRFREELAAADVPWVMLTGGYGQRLRTAVAACDALLARGWSWAEPITPRAGSSI</sequence>
<dbReference type="OrthoDB" id="3249147at2"/>
<feature type="domain" description="NadR/Ttd14 AAA" evidence="1">
    <location>
        <begin position="159"/>
        <end position="334"/>
    </location>
</feature>
<dbReference type="SUPFAM" id="SSF52540">
    <property type="entry name" value="P-loop containing nucleoside triphosphate hydrolases"/>
    <property type="match status" value="1"/>
</dbReference>
<dbReference type="AlphaFoldDB" id="A0A239JLU5"/>
<dbReference type="Pfam" id="PF13521">
    <property type="entry name" value="AAA_28"/>
    <property type="match status" value="1"/>
</dbReference>
<dbReference type="InterPro" id="IPR014729">
    <property type="entry name" value="Rossmann-like_a/b/a_fold"/>
</dbReference>
<evidence type="ECO:0000259" key="1">
    <source>
        <dbReference type="Pfam" id="PF13521"/>
    </source>
</evidence>
<protein>
    <submittedName>
        <fullName evidence="2">Nicotinamide-nucleotide adenylyltransferase, NadR type</fullName>
    </submittedName>
</protein>
<dbReference type="NCBIfam" id="TIGR00125">
    <property type="entry name" value="cyt_tran_rel"/>
    <property type="match status" value="1"/>
</dbReference>
<dbReference type="InterPro" id="IPR004821">
    <property type="entry name" value="Cyt_trans-like"/>
</dbReference>
<dbReference type="Gene3D" id="3.40.50.620">
    <property type="entry name" value="HUPs"/>
    <property type="match status" value="1"/>
</dbReference>
<dbReference type="EMBL" id="FZNR01000036">
    <property type="protein sequence ID" value="SNT06293.1"/>
    <property type="molecule type" value="Genomic_DNA"/>
</dbReference>
<keyword evidence="2" id="KW-0548">Nucleotidyltransferase</keyword>
<dbReference type="InterPro" id="IPR038727">
    <property type="entry name" value="NadR/Ttd14_AAA_dom"/>
</dbReference>
<dbReference type="GO" id="GO:0016779">
    <property type="term" value="F:nucleotidyltransferase activity"/>
    <property type="evidence" value="ECO:0007669"/>
    <property type="project" value="UniProtKB-KW"/>
</dbReference>
<gene>
    <name evidence="2" type="ORF">SAMN06264365_13617</name>
</gene>
<dbReference type="PANTHER" id="PTHR37512">
    <property type="entry name" value="TRIFUNCTIONAL NAD BIOSYNTHESIS/REGULATOR PROTEIN NADR"/>
    <property type="match status" value="1"/>
</dbReference>